<feature type="coiled-coil region" evidence="1">
    <location>
        <begin position="73"/>
        <end position="128"/>
    </location>
</feature>
<organism evidence="4 5">
    <name type="scientific">Lagenidium giganteum</name>
    <dbReference type="NCBI Taxonomy" id="4803"/>
    <lineage>
        <taxon>Eukaryota</taxon>
        <taxon>Sar</taxon>
        <taxon>Stramenopiles</taxon>
        <taxon>Oomycota</taxon>
        <taxon>Peronosporomycetes</taxon>
        <taxon>Pythiales</taxon>
        <taxon>Pythiaceae</taxon>
    </lineage>
</organism>
<keyword evidence="3" id="KW-0472">Membrane</keyword>
<accession>A0AAV2YP76</accession>
<proteinExistence type="predicted"/>
<evidence type="ECO:0000256" key="1">
    <source>
        <dbReference type="SAM" id="Coils"/>
    </source>
</evidence>
<evidence type="ECO:0000256" key="3">
    <source>
        <dbReference type="SAM" id="Phobius"/>
    </source>
</evidence>
<reference evidence="4" key="2">
    <citation type="journal article" date="2023" name="Microbiol Resour">
        <title>Decontamination and Annotation of the Draft Genome Sequence of the Oomycete Lagenidium giganteum ARSEF 373.</title>
        <authorList>
            <person name="Morgan W.R."/>
            <person name="Tartar A."/>
        </authorList>
    </citation>
    <scope>NUCLEOTIDE SEQUENCE</scope>
    <source>
        <strain evidence="4">ARSEF 373</strain>
    </source>
</reference>
<evidence type="ECO:0000313" key="4">
    <source>
        <dbReference type="EMBL" id="DAZ95153.1"/>
    </source>
</evidence>
<feature type="transmembrane region" description="Helical" evidence="3">
    <location>
        <begin position="832"/>
        <end position="856"/>
    </location>
</feature>
<feature type="transmembrane region" description="Helical" evidence="3">
    <location>
        <begin position="403"/>
        <end position="424"/>
    </location>
</feature>
<keyword evidence="1" id="KW-0175">Coiled coil</keyword>
<keyword evidence="5" id="KW-1185">Reference proteome</keyword>
<feature type="transmembrane region" description="Helical" evidence="3">
    <location>
        <begin position="488"/>
        <end position="506"/>
    </location>
</feature>
<feature type="transmembrane region" description="Helical" evidence="3">
    <location>
        <begin position="244"/>
        <end position="265"/>
    </location>
</feature>
<keyword evidence="3" id="KW-0812">Transmembrane</keyword>
<dbReference type="PANTHER" id="PTHR23302">
    <property type="entry name" value="TRANSMEMBRANE CHANNEL-RELATED"/>
    <property type="match status" value="1"/>
</dbReference>
<dbReference type="EMBL" id="DAKRPA010000216">
    <property type="protein sequence ID" value="DAZ95153.1"/>
    <property type="molecule type" value="Genomic_DNA"/>
</dbReference>
<sequence length="906" mass="101668">MIVIWGAASIRNSRVDIHAIHADVERQLNEFHGLDSAPAVHTAVATESADEDEVDGFLSLHPSYKESIVHKKFQLYEKQLAFRTKQVEALQQEHAQTVAAMETLQRDLTEARQELTDAQQDWDEERQALLRYRGNASGGNAPSGMLSMSLLSGSTLLAAKRSRMNELELQKQRELRMQMLNGAAEAQELLDADLDIVATTTASAFQRMMRRLQLHMLRKLTPFAADIRQVEARFGFSVASYFRFFRWIILGFGFIALPSIAQLVLHIVNLTTQVSTTVHWTAFVGIAPRFLVFSGYLPEEAELYTGILMLIEAQILAFTIRKWVIEDKLAKTLKTMEVGDTQPKYGRVLLNAWDFSIESADQAGDLRKSTLEQLRVVMQEEKMSEILRNRTRREWYKLYARRFVTFIVYVAVQASCWYVIIVLTTQSSALQDVLAKNAPVLASYAATIVPAVVTVINAILPTIISLLTALEKWDDVGFAIKAMVTRLFLAKTLNVLIQLFSLVLLLDPYMLTSMESYADGLVTIDGSVIRRNVMVSFKPAQFECRAEQVASGILTLVITDFSLSKVGALTAPVISLVLRKLSDKYLNWQENRKYKKSKLNQAAIAPAPDAVDNTAAVSPDESRPAAPPSSDTPTRSPVVSHPILDKFLPERSEFLVPQKMVALFYTCTIALVAIPLAPFTALLALFFLIVNFKFDLFLLMRFQKKPATQWSAKGAGSFFIKIFFCTILIFIGFTHFLLSNVSLPKNCSIQDSFDSEWPSLCVTGTFDPTTNLCEVNKDQTSAAYFDNTASGSECLERYPKCVCSAACGPFVAIAKGYTPILDAVRNMQVLAMIYRGLSSSVMLAWSIMFILLLFLFSQRNSLKVFLIIQHEREQEVALTFASLRKKIKQLETRLRLQKMGGHDTDK</sequence>
<dbReference type="GO" id="GO:0008381">
    <property type="term" value="F:mechanosensitive monoatomic ion channel activity"/>
    <property type="evidence" value="ECO:0007669"/>
    <property type="project" value="TreeGrafter"/>
</dbReference>
<feature type="transmembrane region" description="Helical" evidence="3">
    <location>
        <begin position="303"/>
        <end position="324"/>
    </location>
</feature>
<reference evidence="4" key="1">
    <citation type="submission" date="2022-11" db="EMBL/GenBank/DDBJ databases">
        <authorList>
            <person name="Morgan W.R."/>
            <person name="Tartar A."/>
        </authorList>
    </citation>
    <scope>NUCLEOTIDE SEQUENCE</scope>
    <source>
        <strain evidence="4">ARSEF 373</strain>
    </source>
</reference>
<dbReference type="AlphaFoldDB" id="A0AAV2YP76"/>
<dbReference type="Proteomes" id="UP001146120">
    <property type="component" value="Unassembled WGS sequence"/>
</dbReference>
<evidence type="ECO:0000256" key="2">
    <source>
        <dbReference type="SAM" id="MobiDB-lite"/>
    </source>
</evidence>
<feature type="transmembrane region" description="Helical" evidence="3">
    <location>
        <begin position="715"/>
        <end position="738"/>
    </location>
</feature>
<name>A0AAV2YP76_9STRA</name>
<feature type="transmembrane region" description="Helical" evidence="3">
    <location>
        <begin position="277"/>
        <end position="297"/>
    </location>
</feature>
<keyword evidence="3" id="KW-1133">Transmembrane helix</keyword>
<comment type="caution">
    <text evidence="4">The sequence shown here is derived from an EMBL/GenBank/DDBJ whole genome shotgun (WGS) entry which is preliminary data.</text>
</comment>
<evidence type="ECO:0000313" key="5">
    <source>
        <dbReference type="Proteomes" id="UP001146120"/>
    </source>
</evidence>
<protein>
    <recommendedName>
        <fullName evidence="6">Transmembrane protein</fullName>
    </recommendedName>
</protein>
<feature type="transmembrane region" description="Helical" evidence="3">
    <location>
        <begin position="662"/>
        <end position="694"/>
    </location>
</feature>
<dbReference type="GO" id="GO:0005886">
    <property type="term" value="C:plasma membrane"/>
    <property type="evidence" value="ECO:0007669"/>
    <property type="project" value="InterPro"/>
</dbReference>
<feature type="region of interest" description="Disordered" evidence="2">
    <location>
        <begin position="615"/>
        <end position="638"/>
    </location>
</feature>
<feature type="transmembrane region" description="Helical" evidence="3">
    <location>
        <begin position="444"/>
        <end position="467"/>
    </location>
</feature>
<dbReference type="InterPro" id="IPR038900">
    <property type="entry name" value="TMC"/>
</dbReference>
<dbReference type="PANTHER" id="PTHR23302:SF24">
    <property type="entry name" value="TMC DOMAIN-CONTAINING PROTEIN"/>
    <property type="match status" value="1"/>
</dbReference>
<gene>
    <name evidence="4" type="ORF">N0F65_009862</name>
</gene>
<evidence type="ECO:0008006" key="6">
    <source>
        <dbReference type="Google" id="ProtNLM"/>
    </source>
</evidence>